<name>A0A0F8ZMG8_9ZZZZ</name>
<organism evidence="1">
    <name type="scientific">marine sediment metagenome</name>
    <dbReference type="NCBI Taxonomy" id="412755"/>
    <lineage>
        <taxon>unclassified sequences</taxon>
        <taxon>metagenomes</taxon>
        <taxon>ecological metagenomes</taxon>
    </lineage>
</organism>
<accession>A0A0F8ZMG8</accession>
<evidence type="ECO:0000313" key="1">
    <source>
        <dbReference type="EMBL" id="KKK95012.1"/>
    </source>
</evidence>
<dbReference type="AlphaFoldDB" id="A0A0F8ZMG8"/>
<protein>
    <submittedName>
        <fullName evidence="1">Uncharacterized protein</fullName>
    </submittedName>
</protein>
<dbReference type="EMBL" id="LAZR01047097">
    <property type="protein sequence ID" value="KKK95012.1"/>
    <property type="molecule type" value="Genomic_DNA"/>
</dbReference>
<gene>
    <name evidence="1" type="ORF">LCGC14_2677060</name>
</gene>
<sequence>MEEEETWYMKQGWEYNVKNCNIPVERSVMIDDEMGDHAWKSLEAGYLLSELGIKRGKAGLHGCGKWVWLQFDDVADAVAFKL</sequence>
<reference evidence="1" key="1">
    <citation type="journal article" date="2015" name="Nature">
        <title>Complex archaea that bridge the gap between prokaryotes and eukaryotes.</title>
        <authorList>
            <person name="Spang A."/>
            <person name="Saw J.H."/>
            <person name="Jorgensen S.L."/>
            <person name="Zaremba-Niedzwiedzka K."/>
            <person name="Martijn J."/>
            <person name="Lind A.E."/>
            <person name="van Eijk R."/>
            <person name="Schleper C."/>
            <person name="Guy L."/>
            <person name="Ettema T.J."/>
        </authorList>
    </citation>
    <scope>NUCLEOTIDE SEQUENCE</scope>
</reference>
<proteinExistence type="predicted"/>
<feature type="non-terminal residue" evidence="1">
    <location>
        <position position="82"/>
    </location>
</feature>
<comment type="caution">
    <text evidence="1">The sequence shown here is derived from an EMBL/GenBank/DDBJ whole genome shotgun (WGS) entry which is preliminary data.</text>
</comment>